<organism evidence="3 4">
    <name type="scientific">Pterulicium gracile</name>
    <dbReference type="NCBI Taxonomy" id="1884261"/>
    <lineage>
        <taxon>Eukaryota</taxon>
        <taxon>Fungi</taxon>
        <taxon>Dikarya</taxon>
        <taxon>Basidiomycota</taxon>
        <taxon>Agaricomycotina</taxon>
        <taxon>Agaricomycetes</taxon>
        <taxon>Agaricomycetidae</taxon>
        <taxon>Agaricales</taxon>
        <taxon>Pleurotineae</taxon>
        <taxon>Pterulaceae</taxon>
        <taxon>Pterulicium</taxon>
    </lineage>
</organism>
<dbReference type="GO" id="GO:0008195">
    <property type="term" value="F:phosphatidate phosphatase activity"/>
    <property type="evidence" value="ECO:0007669"/>
    <property type="project" value="InterPro"/>
</dbReference>
<protein>
    <recommendedName>
        <fullName evidence="2">Phosphatidate phosphatase APP1 catalytic domain-containing protein</fullName>
    </recommendedName>
</protein>
<feature type="domain" description="Phosphatidate phosphatase APP1 catalytic" evidence="2">
    <location>
        <begin position="537"/>
        <end position="687"/>
    </location>
</feature>
<feature type="compositionally biased region" description="Basic and acidic residues" evidence="1">
    <location>
        <begin position="214"/>
        <end position="227"/>
    </location>
</feature>
<keyword evidence="4" id="KW-1185">Reference proteome</keyword>
<feature type="region of interest" description="Disordered" evidence="1">
    <location>
        <begin position="758"/>
        <end position="781"/>
    </location>
</feature>
<dbReference type="EMBL" id="ML178817">
    <property type="protein sequence ID" value="TFL04989.1"/>
    <property type="molecule type" value="Genomic_DNA"/>
</dbReference>
<feature type="region of interest" description="Disordered" evidence="1">
    <location>
        <begin position="184"/>
        <end position="228"/>
    </location>
</feature>
<dbReference type="PANTHER" id="PTHR28208">
    <property type="entry name" value="PHOSPHATIDATE PHOSPHATASE APP1"/>
    <property type="match status" value="1"/>
</dbReference>
<proteinExistence type="predicted"/>
<feature type="compositionally biased region" description="Basic and acidic residues" evidence="1">
    <location>
        <begin position="98"/>
        <end position="109"/>
    </location>
</feature>
<feature type="compositionally biased region" description="Low complexity" evidence="1">
    <location>
        <begin position="256"/>
        <end position="277"/>
    </location>
</feature>
<feature type="region of interest" description="Disordered" evidence="1">
    <location>
        <begin position="40"/>
        <end position="117"/>
    </location>
</feature>
<name>A0A5C3QX80_9AGAR</name>
<dbReference type="InterPro" id="IPR019236">
    <property type="entry name" value="APP1_cat"/>
</dbReference>
<gene>
    <name evidence="3" type="ORF">BDV98DRAFT_653678</name>
</gene>
<dbReference type="InterPro" id="IPR052935">
    <property type="entry name" value="Mg2+_PAP"/>
</dbReference>
<dbReference type="STRING" id="1884261.A0A5C3QX80"/>
<sequence>MSDPSTPMAPNPGSRLDWRALAKAGSSRLNSFKGYVSEQIVEQSSRLTSTSDSGGAQTRDIPTHNDAAPSPAPLPSPGAGPATPGTPVPGWREWAGQKIRDKYNTRRAADDDDTPVGVEKIGLFPGWAMRRYHGQGHGPEDGFEVEVFVSGYASSHRPPEFATRSQKAFMSLAKSFASLPKLVAESAEAASPGPTATARPDPAQLKGLSPSTEDLLKSKDLPPRPEEISEQLEVQALENQFQHASHDAEAEPIRPSSSSTASSCSIPRSNSISSQSSFDTDPDNSPPPMPASLSRADIQRLHDNLELRLRPFWSSVLSNRTIRIRLYTASEVPDAPNPMASFPSKLGLPGPSTSSVSRSNSSFSLHPQKPKQIKPKGNPLATARVTTGADGSFQHRFILPWDSLCQHESGVHIAFGEKDLEHDVVVVAELVEGDAQPSTGQAELSTTGEVDEAELKTTVATPGAGAEGSEKPKLPPRPGAGALNHSSTPATPSASSSNSTIEVTTAPDTTPSNPVPKSSSGKPTALLRIPLTHSTLRVISDIDDTIKRSDILGGTRTIFRNVFVKELSEAEIPGMGEWYTDMFKKGARFHYVSNGPFELLPIISEFLTVSNIPPGSIKLKSYAGRSLFNGLLTAPADRKRAGLLEVLDSFPNCQFLLIGDTGEQDLELYAELAQLRPNQILAMFIRDVDQAVSDPLDDPTGILSMQDLRTQNLLHSGDASIATPRASALAQQPQPVPPPRLTRLANNSTASLKSVLNKATGRSTPARQPSFPPPNPTQMLGLAGAEPNLGYFSTNPMTSEPQEDELETTAALNAAKQFQAAGGGAIYGRPSRGSSDSVYSDSLQDYAQYMHGNSDVSKLAPLEKRRLELQMRVWRARVQVPEGVVMRVFRDPKECVEAERIVQRVSEASEKQGM</sequence>
<feature type="region of interest" description="Disordered" evidence="1">
    <location>
        <begin position="333"/>
        <end position="379"/>
    </location>
</feature>
<dbReference type="AlphaFoldDB" id="A0A5C3QX80"/>
<dbReference type="GO" id="GO:0030479">
    <property type="term" value="C:actin cortical patch"/>
    <property type="evidence" value="ECO:0007669"/>
    <property type="project" value="TreeGrafter"/>
</dbReference>
<feature type="region of interest" description="Disordered" evidence="1">
    <location>
        <begin position="241"/>
        <end position="293"/>
    </location>
</feature>
<feature type="compositionally biased region" description="Low complexity" evidence="1">
    <location>
        <begin position="352"/>
        <end position="364"/>
    </location>
</feature>
<dbReference type="PANTHER" id="PTHR28208:SF3">
    <property type="entry name" value="PHOSPHATIDATE PHOSPHATASE APP1"/>
    <property type="match status" value="1"/>
</dbReference>
<dbReference type="Proteomes" id="UP000305067">
    <property type="component" value="Unassembled WGS sequence"/>
</dbReference>
<feature type="compositionally biased region" description="Polar residues" evidence="1">
    <location>
        <begin position="40"/>
        <end position="56"/>
    </location>
</feature>
<dbReference type="Pfam" id="PF09949">
    <property type="entry name" value="APP1_cat"/>
    <property type="match status" value="1"/>
</dbReference>
<evidence type="ECO:0000259" key="2">
    <source>
        <dbReference type="Pfam" id="PF09949"/>
    </source>
</evidence>
<evidence type="ECO:0000313" key="4">
    <source>
        <dbReference type="Proteomes" id="UP000305067"/>
    </source>
</evidence>
<accession>A0A5C3QX80</accession>
<evidence type="ECO:0000313" key="3">
    <source>
        <dbReference type="EMBL" id="TFL04989.1"/>
    </source>
</evidence>
<feature type="compositionally biased region" description="Polar residues" evidence="1">
    <location>
        <begin position="501"/>
        <end position="522"/>
    </location>
</feature>
<evidence type="ECO:0000256" key="1">
    <source>
        <dbReference type="SAM" id="MobiDB-lite"/>
    </source>
</evidence>
<dbReference type="OrthoDB" id="2117591at2759"/>
<feature type="region of interest" description="Disordered" evidence="1">
    <location>
        <begin position="459"/>
        <end position="524"/>
    </location>
</feature>
<reference evidence="3 4" key="1">
    <citation type="journal article" date="2019" name="Nat. Ecol. Evol.">
        <title>Megaphylogeny resolves global patterns of mushroom evolution.</title>
        <authorList>
            <person name="Varga T."/>
            <person name="Krizsan K."/>
            <person name="Foldi C."/>
            <person name="Dima B."/>
            <person name="Sanchez-Garcia M."/>
            <person name="Sanchez-Ramirez S."/>
            <person name="Szollosi G.J."/>
            <person name="Szarkandi J.G."/>
            <person name="Papp V."/>
            <person name="Albert L."/>
            <person name="Andreopoulos W."/>
            <person name="Angelini C."/>
            <person name="Antonin V."/>
            <person name="Barry K.W."/>
            <person name="Bougher N.L."/>
            <person name="Buchanan P."/>
            <person name="Buyck B."/>
            <person name="Bense V."/>
            <person name="Catcheside P."/>
            <person name="Chovatia M."/>
            <person name="Cooper J."/>
            <person name="Damon W."/>
            <person name="Desjardin D."/>
            <person name="Finy P."/>
            <person name="Geml J."/>
            <person name="Haridas S."/>
            <person name="Hughes K."/>
            <person name="Justo A."/>
            <person name="Karasinski D."/>
            <person name="Kautmanova I."/>
            <person name="Kiss B."/>
            <person name="Kocsube S."/>
            <person name="Kotiranta H."/>
            <person name="LaButti K.M."/>
            <person name="Lechner B.E."/>
            <person name="Liimatainen K."/>
            <person name="Lipzen A."/>
            <person name="Lukacs Z."/>
            <person name="Mihaltcheva S."/>
            <person name="Morgado L.N."/>
            <person name="Niskanen T."/>
            <person name="Noordeloos M.E."/>
            <person name="Ohm R.A."/>
            <person name="Ortiz-Santana B."/>
            <person name="Ovrebo C."/>
            <person name="Racz N."/>
            <person name="Riley R."/>
            <person name="Savchenko A."/>
            <person name="Shiryaev A."/>
            <person name="Soop K."/>
            <person name="Spirin V."/>
            <person name="Szebenyi C."/>
            <person name="Tomsovsky M."/>
            <person name="Tulloss R.E."/>
            <person name="Uehling J."/>
            <person name="Grigoriev I.V."/>
            <person name="Vagvolgyi C."/>
            <person name="Papp T."/>
            <person name="Martin F.M."/>
            <person name="Miettinen O."/>
            <person name="Hibbett D.S."/>
            <person name="Nagy L.G."/>
        </authorList>
    </citation>
    <scope>NUCLEOTIDE SEQUENCE [LARGE SCALE GENOMIC DNA]</scope>
    <source>
        <strain evidence="3 4">CBS 309.79</strain>
    </source>
</reference>
<feature type="compositionally biased region" description="Low complexity" evidence="1">
    <location>
        <begin position="486"/>
        <end position="500"/>
    </location>
</feature>
<feature type="compositionally biased region" description="Low complexity" evidence="1">
    <location>
        <begin position="79"/>
        <end position="90"/>
    </location>
</feature>